<feature type="transmembrane region" description="Helical" evidence="8">
    <location>
        <begin position="359"/>
        <end position="385"/>
    </location>
</feature>
<feature type="transmembrane region" description="Helical" evidence="8">
    <location>
        <begin position="427"/>
        <end position="446"/>
    </location>
</feature>
<feature type="transmembrane region" description="Helical" evidence="8">
    <location>
        <begin position="496"/>
        <end position="515"/>
    </location>
</feature>
<gene>
    <name evidence="10" type="ORF">BCR32DRAFT_291916</name>
</gene>
<evidence type="ECO:0000259" key="9">
    <source>
        <dbReference type="PROSITE" id="PS50893"/>
    </source>
</evidence>
<keyword evidence="2" id="KW-0813">Transport</keyword>
<dbReference type="Pfam" id="PF00005">
    <property type="entry name" value="ABC_tran"/>
    <property type="match status" value="1"/>
</dbReference>
<dbReference type="Proteomes" id="UP000193944">
    <property type="component" value="Unassembled WGS sequence"/>
</dbReference>
<dbReference type="OrthoDB" id="8061355at2759"/>
<dbReference type="PANTHER" id="PTHR19229:SF205">
    <property type="entry name" value="ABC TRANSPORTER A FAMILY MEMBER 1-RELATED"/>
    <property type="match status" value="1"/>
</dbReference>
<dbReference type="EMBL" id="MCFG01000070">
    <property type="protein sequence ID" value="ORX83600.1"/>
    <property type="molecule type" value="Genomic_DNA"/>
</dbReference>
<dbReference type="GO" id="GO:0005524">
    <property type="term" value="F:ATP binding"/>
    <property type="evidence" value="ECO:0007669"/>
    <property type="project" value="UniProtKB-KW"/>
</dbReference>
<evidence type="ECO:0000256" key="1">
    <source>
        <dbReference type="ARBA" id="ARBA00004141"/>
    </source>
</evidence>
<dbReference type="PROSITE" id="PS00211">
    <property type="entry name" value="ABC_TRANSPORTER_1"/>
    <property type="match status" value="1"/>
</dbReference>
<accession>A0A1Y1XCU9</accession>
<dbReference type="AlphaFoldDB" id="A0A1Y1XCU9"/>
<dbReference type="InterPro" id="IPR013525">
    <property type="entry name" value="ABC2_TM"/>
</dbReference>
<proteinExistence type="predicted"/>
<dbReference type="InterPro" id="IPR003593">
    <property type="entry name" value="AAA+_ATPase"/>
</dbReference>
<evidence type="ECO:0000313" key="10">
    <source>
        <dbReference type="EMBL" id="ORX83600.1"/>
    </source>
</evidence>
<evidence type="ECO:0000256" key="3">
    <source>
        <dbReference type="ARBA" id="ARBA00022692"/>
    </source>
</evidence>
<feature type="domain" description="ABC transporter" evidence="9">
    <location>
        <begin position="587"/>
        <end position="821"/>
    </location>
</feature>
<keyword evidence="7 8" id="KW-0472">Membrane</keyword>
<keyword evidence="11" id="KW-1185">Reference proteome</keyword>
<dbReference type="SUPFAM" id="SSF52540">
    <property type="entry name" value="P-loop containing nucleoside triphosphate hydrolases"/>
    <property type="match status" value="1"/>
</dbReference>
<keyword evidence="6 8" id="KW-1133">Transmembrane helix</keyword>
<evidence type="ECO:0000256" key="6">
    <source>
        <dbReference type="ARBA" id="ARBA00022989"/>
    </source>
</evidence>
<comment type="caution">
    <text evidence="10">The sequence shown here is derived from an EMBL/GenBank/DDBJ whole genome shotgun (WGS) entry which is preliminary data.</text>
</comment>
<dbReference type="GO" id="GO:0140359">
    <property type="term" value="F:ABC-type transporter activity"/>
    <property type="evidence" value="ECO:0007669"/>
    <property type="project" value="InterPro"/>
</dbReference>
<organism evidence="10 11">
    <name type="scientific">Anaeromyces robustus</name>
    <dbReference type="NCBI Taxonomy" id="1754192"/>
    <lineage>
        <taxon>Eukaryota</taxon>
        <taxon>Fungi</taxon>
        <taxon>Fungi incertae sedis</taxon>
        <taxon>Chytridiomycota</taxon>
        <taxon>Chytridiomycota incertae sedis</taxon>
        <taxon>Neocallimastigomycetes</taxon>
        <taxon>Neocallimastigales</taxon>
        <taxon>Neocallimastigaceae</taxon>
        <taxon>Anaeromyces</taxon>
    </lineage>
</organism>
<comment type="subcellular location">
    <subcellularLocation>
        <location evidence="1">Membrane</location>
        <topology evidence="1">Multi-pass membrane protein</topology>
    </subcellularLocation>
</comment>
<reference evidence="10 11" key="2">
    <citation type="submission" date="2016-08" db="EMBL/GenBank/DDBJ databases">
        <title>Pervasive Adenine N6-methylation of Active Genes in Fungi.</title>
        <authorList>
            <consortium name="DOE Joint Genome Institute"/>
            <person name="Mondo S.J."/>
            <person name="Dannebaum R.O."/>
            <person name="Kuo R.C."/>
            <person name="Labutti K."/>
            <person name="Haridas S."/>
            <person name="Kuo A."/>
            <person name="Salamov A."/>
            <person name="Ahrendt S.R."/>
            <person name="Lipzen A."/>
            <person name="Sullivan W."/>
            <person name="Andreopoulos W.B."/>
            <person name="Clum A."/>
            <person name="Lindquist E."/>
            <person name="Daum C."/>
            <person name="Ramamoorthy G.K."/>
            <person name="Gryganskyi A."/>
            <person name="Culley D."/>
            <person name="Magnuson J.K."/>
            <person name="James T.Y."/>
            <person name="O'Malley M.A."/>
            <person name="Stajich J.E."/>
            <person name="Spatafora J.W."/>
            <person name="Visel A."/>
            <person name="Grigoriev I.V."/>
        </authorList>
    </citation>
    <scope>NUCLEOTIDE SEQUENCE [LARGE SCALE GENOMIC DNA]</scope>
    <source>
        <strain evidence="10 11">S4</strain>
    </source>
</reference>
<keyword evidence="5" id="KW-0067">ATP-binding</keyword>
<dbReference type="InterPro" id="IPR026082">
    <property type="entry name" value="ABCA"/>
</dbReference>
<evidence type="ECO:0000256" key="7">
    <source>
        <dbReference type="ARBA" id="ARBA00023136"/>
    </source>
</evidence>
<dbReference type="PROSITE" id="PS50893">
    <property type="entry name" value="ABC_TRANSPORTER_2"/>
    <property type="match status" value="1"/>
</dbReference>
<name>A0A1Y1XCU9_9FUNG</name>
<feature type="transmembrane region" description="Helical" evidence="8">
    <location>
        <begin position="323"/>
        <end position="347"/>
    </location>
</feature>
<dbReference type="Gene3D" id="3.40.50.300">
    <property type="entry name" value="P-loop containing nucleotide triphosphate hydrolases"/>
    <property type="match status" value="1"/>
</dbReference>
<evidence type="ECO:0000256" key="5">
    <source>
        <dbReference type="ARBA" id="ARBA00022840"/>
    </source>
</evidence>
<feature type="transmembrane region" description="Helical" evidence="8">
    <location>
        <begin position="56"/>
        <end position="76"/>
    </location>
</feature>
<dbReference type="GO" id="GO:0005319">
    <property type="term" value="F:lipid transporter activity"/>
    <property type="evidence" value="ECO:0007669"/>
    <property type="project" value="TreeGrafter"/>
</dbReference>
<dbReference type="GO" id="GO:0016020">
    <property type="term" value="C:membrane"/>
    <property type="evidence" value="ECO:0007669"/>
    <property type="project" value="UniProtKB-SubCell"/>
</dbReference>
<evidence type="ECO:0000256" key="8">
    <source>
        <dbReference type="SAM" id="Phobius"/>
    </source>
</evidence>
<dbReference type="STRING" id="1754192.A0A1Y1XCU9"/>
<dbReference type="PANTHER" id="PTHR19229">
    <property type="entry name" value="ATP-BINDING CASSETTE TRANSPORTER SUBFAMILY A ABCA"/>
    <property type="match status" value="1"/>
</dbReference>
<dbReference type="InterPro" id="IPR017871">
    <property type="entry name" value="ABC_transporter-like_CS"/>
</dbReference>
<keyword evidence="4" id="KW-0547">Nucleotide-binding</keyword>
<dbReference type="CDD" id="cd03263">
    <property type="entry name" value="ABC_subfamily_A"/>
    <property type="match status" value="1"/>
</dbReference>
<dbReference type="GO" id="GO:0016887">
    <property type="term" value="F:ATP hydrolysis activity"/>
    <property type="evidence" value="ECO:0007669"/>
    <property type="project" value="InterPro"/>
</dbReference>
<feature type="transmembrane region" description="Helical" evidence="8">
    <location>
        <begin position="392"/>
        <end position="415"/>
    </location>
</feature>
<feature type="transmembrane region" description="Helical" evidence="8">
    <location>
        <begin position="285"/>
        <end position="303"/>
    </location>
</feature>
<dbReference type="SMART" id="SM00382">
    <property type="entry name" value="AAA"/>
    <property type="match status" value="1"/>
</dbReference>
<dbReference type="Pfam" id="PF12698">
    <property type="entry name" value="ABC2_membrane_3"/>
    <property type="match status" value="1"/>
</dbReference>
<sequence>MKKQEDNNSSIDANAFEIKLWDKEKINKKSGLWFIQFLTMLKKNFILQFRYWKTSLLISILTPLIAMILVKFIIILHQNQLGIGKGIYKLDKYPLSGIEDCVGPINEQNKCINLMFTNCIDNSVCQRDPNIDIIISNFVEANNKRMNLNWETDLSKWENWENDKLNFDIKERHNIIHVPNSDFIYNYSLNHQNITHFGIVFDIKNTTNTTNYRYQLWYNATLNYNSTDPFGSRVASVARGMDEAIVKFANGDPSIKPQFTVDLKDFPILPLSGFEDALVTESGPMFFFCVAMVIFINILSTIVSEKENRIRFSMEMMGLKQSVYWLSWTVIYVIHFFINSIATIIFGKLFNYAFFTNTNFWVLLIVFFVFGLAMGALAMFITTLVSRSMTAVLIGISFLIIGFLIQSFLFSDQYIAYIWWSTKVPQFIRKLFSIFLPFFNFGKLFIDISNLSSNSYNSVTNTVVKGTGFKWNDFFKKPSSLLNYALKLDYMEPTCYALYYLFANIVLYYVLGLYLDNILPNEYGNRKPFYYFLLPSYWFNNNKSVKKRDWVTQIQNKYPLEIDVKDLDDDVQNHYQYTYDESNNDPVKIINLRKVYGSGKKRKVAVKGSCLSIGQDKVVALLGQNGAGKSTTMNIISGLSPPSSGDILVYNKSVRKNPTSVQSELGICPQHDILYKDLTALEHLRLYSGIKGAKSCPELDDILINRLKAVQLYTVKDARAETYSGGMKRRLSMIIATIGDPNVILLDEPTTGMDPVNRRYVWQFIEKFKKDRCILLTTHSMEEADALGDDIVIMSTGTIKAIGNSIHLKNKFGNGYRISVLVDVENIDKFKAIASNMVPGIHIADDSAGALIYDFNDEQAQYVPDFVQYLDENPDNYVNTWGMSQTTLEEVFLYVIHEDSNRKIKEE</sequence>
<evidence type="ECO:0000256" key="4">
    <source>
        <dbReference type="ARBA" id="ARBA00022741"/>
    </source>
</evidence>
<dbReference type="InterPro" id="IPR003439">
    <property type="entry name" value="ABC_transporter-like_ATP-bd"/>
</dbReference>
<reference evidence="10 11" key="1">
    <citation type="submission" date="2016-08" db="EMBL/GenBank/DDBJ databases">
        <title>A Parts List for Fungal Cellulosomes Revealed by Comparative Genomics.</title>
        <authorList>
            <consortium name="DOE Joint Genome Institute"/>
            <person name="Haitjema C.H."/>
            <person name="Gilmore S.P."/>
            <person name="Henske J.K."/>
            <person name="Solomon K.V."/>
            <person name="De Groot R."/>
            <person name="Kuo A."/>
            <person name="Mondo S.J."/>
            <person name="Salamov A.A."/>
            <person name="Labutti K."/>
            <person name="Zhao Z."/>
            <person name="Chiniquy J."/>
            <person name="Barry K."/>
            <person name="Brewer H.M."/>
            <person name="Purvine S.O."/>
            <person name="Wright A.T."/>
            <person name="Boxma B."/>
            <person name="Van Alen T."/>
            <person name="Hackstein J.H."/>
            <person name="Baker S.E."/>
            <person name="Grigoriev I.V."/>
            <person name="O'Malley M.A."/>
        </authorList>
    </citation>
    <scope>NUCLEOTIDE SEQUENCE [LARGE SCALE GENOMIC DNA]</scope>
    <source>
        <strain evidence="10 11">S4</strain>
    </source>
</reference>
<protein>
    <recommendedName>
        <fullName evidence="9">ABC transporter domain-containing protein</fullName>
    </recommendedName>
</protein>
<evidence type="ECO:0000256" key="2">
    <source>
        <dbReference type="ARBA" id="ARBA00022448"/>
    </source>
</evidence>
<keyword evidence="3 8" id="KW-0812">Transmembrane</keyword>
<dbReference type="InterPro" id="IPR027417">
    <property type="entry name" value="P-loop_NTPase"/>
</dbReference>
<evidence type="ECO:0000313" key="11">
    <source>
        <dbReference type="Proteomes" id="UP000193944"/>
    </source>
</evidence>
<dbReference type="FunFam" id="3.40.50.300:FF:000665">
    <property type="entry name" value="ABC transporter A family member 2"/>
    <property type="match status" value="1"/>
</dbReference>